<dbReference type="InterPro" id="IPR052538">
    <property type="entry name" value="Flavonoid_dioxygenase-like"/>
</dbReference>
<dbReference type="PANTHER" id="PTHR43346">
    <property type="entry name" value="LIGAND BINDING DOMAIN PROTEIN, PUTATIVE (AFU_ORTHOLOGUE AFUA_6G14370)-RELATED"/>
    <property type="match status" value="1"/>
</dbReference>
<dbReference type="SUPFAM" id="SSF51182">
    <property type="entry name" value="RmlC-like cupins"/>
    <property type="match status" value="1"/>
</dbReference>
<dbReference type="AlphaFoldDB" id="A0A8J3A7K6"/>
<sequence>MSDGRVHDLEQLARQTDDYRRVVQTGPHSQLVTMHLRPGEAIGEEHHDDADQLLYVVSGSGEAVLDGEVHPMGPGQLVYVPAGVRHDIRNAAEESLRVWTVYTPPEHPDGTVHATKADADADEHDHR</sequence>
<dbReference type="CDD" id="cd02223">
    <property type="entry name" value="cupin_Bh2720-like"/>
    <property type="match status" value="1"/>
</dbReference>
<dbReference type="InterPro" id="IPR013096">
    <property type="entry name" value="Cupin_2"/>
</dbReference>
<protein>
    <recommendedName>
        <fullName evidence="2">Cupin type-2 domain-containing protein</fullName>
    </recommendedName>
</protein>
<evidence type="ECO:0000259" key="2">
    <source>
        <dbReference type="Pfam" id="PF07883"/>
    </source>
</evidence>
<comment type="caution">
    <text evidence="3">The sequence shown here is derived from an EMBL/GenBank/DDBJ whole genome shotgun (WGS) entry which is preliminary data.</text>
</comment>
<dbReference type="RefSeq" id="WP_205745380.1">
    <property type="nucleotide sequence ID" value="NZ_BMHA01000001.1"/>
</dbReference>
<dbReference type="Pfam" id="PF07883">
    <property type="entry name" value="Cupin_2"/>
    <property type="match status" value="1"/>
</dbReference>
<keyword evidence="4" id="KW-1185">Reference proteome</keyword>
<reference evidence="3" key="2">
    <citation type="submission" date="2020-09" db="EMBL/GenBank/DDBJ databases">
        <authorList>
            <person name="Sun Q."/>
            <person name="Zhou Y."/>
        </authorList>
    </citation>
    <scope>NUCLEOTIDE SEQUENCE</scope>
    <source>
        <strain evidence="3">CGMCC 1.14988</strain>
    </source>
</reference>
<organism evidence="3 4">
    <name type="scientific">Egicoccus halophilus</name>
    <dbReference type="NCBI Taxonomy" id="1670830"/>
    <lineage>
        <taxon>Bacteria</taxon>
        <taxon>Bacillati</taxon>
        <taxon>Actinomycetota</taxon>
        <taxon>Nitriliruptoria</taxon>
        <taxon>Egicoccales</taxon>
        <taxon>Egicoccaceae</taxon>
        <taxon>Egicoccus</taxon>
    </lineage>
</organism>
<dbReference type="EMBL" id="BMHA01000001">
    <property type="protein sequence ID" value="GGI02874.1"/>
    <property type="molecule type" value="Genomic_DNA"/>
</dbReference>
<dbReference type="InterPro" id="IPR014710">
    <property type="entry name" value="RmlC-like_jellyroll"/>
</dbReference>
<gene>
    <name evidence="3" type="ORF">GCM10011354_01840</name>
</gene>
<evidence type="ECO:0000313" key="4">
    <source>
        <dbReference type="Proteomes" id="UP000650511"/>
    </source>
</evidence>
<feature type="domain" description="Cupin type-2" evidence="2">
    <location>
        <begin position="33"/>
        <end position="102"/>
    </location>
</feature>
<evidence type="ECO:0000313" key="3">
    <source>
        <dbReference type="EMBL" id="GGI02874.1"/>
    </source>
</evidence>
<evidence type="ECO:0000256" key="1">
    <source>
        <dbReference type="SAM" id="MobiDB-lite"/>
    </source>
</evidence>
<dbReference type="Proteomes" id="UP000650511">
    <property type="component" value="Unassembled WGS sequence"/>
</dbReference>
<dbReference type="PANTHER" id="PTHR43346:SF1">
    <property type="entry name" value="QUERCETIN 2,3-DIOXYGENASE-RELATED"/>
    <property type="match status" value="1"/>
</dbReference>
<dbReference type="Gene3D" id="2.60.120.10">
    <property type="entry name" value="Jelly Rolls"/>
    <property type="match status" value="1"/>
</dbReference>
<feature type="compositionally biased region" description="Basic and acidic residues" evidence="1">
    <location>
        <begin position="106"/>
        <end position="127"/>
    </location>
</feature>
<proteinExistence type="predicted"/>
<name>A0A8J3A7K6_9ACTN</name>
<reference evidence="3" key="1">
    <citation type="journal article" date="2014" name="Int. J. Syst. Evol. Microbiol.">
        <title>Complete genome sequence of Corynebacterium casei LMG S-19264T (=DSM 44701T), isolated from a smear-ripened cheese.</title>
        <authorList>
            <consortium name="US DOE Joint Genome Institute (JGI-PGF)"/>
            <person name="Walter F."/>
            <person name="Albersmeier A."/>
            <person name="Kalinowski J."/>
            <person name="Ruckert C."/>
        </authorList>
    </citation>
    <scope>NUCLEOTIDE SEQUENCE</scope>
    <source>
        <strain evidence="3">CGMCC 1.14988</strain>
    </source>
</reference>
<dbReference type="InterPro" id="IPR011051">
    <property type="entry name" value="RmlC_Cupin_sf"/>
</dbReference>
<feature type="region of interest" description="Disordered" evidence="1">
    <location>
        <begin position="102"/>
        <end position="127"/>
    </location>
</feature>
<accession>A0A8J3A7K6</accession>